<dbReference type="EMBL" id="CACRUT010000015">
    <property type="protein sequence ID" value="VYU20747.1"/>
    <property type="molecule type" value="Genomic_DNA"/>
</dbReference>
<protein>
    <recommendedName>
        <fullName evidence="2">HTH luxR-type domain-containing protein</fullName>
    </recommendedName>
</protein>
<feature type="transmembrane region" description="Helical" evidence="1">
    <location>
        <begin position="143"/>
        <end position="162"/>
    </location>
</feature>
<dbReference type="SMART" id="SM00421">
    <property type="entry name" value="HTH_LUXR"/>
    <property type="match status" value="1"/>
</dbReference>
<dbReference type="SUPFAM" id="SSF46894">
    <property type="entry name" value="C-terminal effector domain of the bipartite response regulators"/>
    <property type="match status" value="1"/>
</dbReference>
<name>A0A6N3D4X3_9BACT</name>
<feature type="transmembrane region" description="Helical" evidence="1">
    <location>
        <begin position="168"/>
        <end position="187"/>
    </location>
</feature>
<dbReference type="GO" id="GO:0006355">
    <property type="term" value="P:regulation of DNA-templated transcription"/>
    <property type="evidence" value="ECO:0007669"/>
    <property type="project" value="InterPro"/>
</dbReference>
<feature type="transmembrane region" description="Helical" evidence="1">
    <location>
        <begin position="32"/>
        <end position="54"/>
    </location>
</feature>
<evidence type="ECO:0000256" key="1">
    <source>
        <dbReference type="SAM" id="Phobius"/>
    </source>
</evidence>
<keyword evidence="1" id="KW-0812">Transmembrane</keyword>
<sequence length="338" mass="39124">MATFSLFNRFHRKIKSFFGGYIEHNHIDYQRLLVYVYFVITTYLLIFFTLFKGFSAKTVFSAYIQMGVCIPSLLIFILFLTHKFTLKQALCTHLVLCNSFNIFQMIFLAYNNEDNLPFVVVHTVIQTVLLFLSLISYLKFYPLFIASSTIISLWICCIITDIPTLNDIFWIIAVFLIIIVLLGNRLVNLINELSHTNKQLVATQYEVFSLLDLDKSALTSLLELAENKKLSSEEINGLMDGLIDKKNMPDIKQHISEWYTHSQNKKNIIAQKLPMLSETQQEICRLILENHSTGNIAKTLGKSPSNITCQRSKIRAKLHLKKEEDLKTVLQERIQKRI</sequence>
<dbReference type="InterPro" id="IPR000792">
    <property type="entry name" value="Tscrpt_reg_LuxR_C"/>
</dbReference>
<feature type="domain" description="HTH luxR-type" evidence="2">
    <location>
        <begin position="273"/>
        <end position="330"/>
    </location>
</feature>
<keyword evidence="1" id="KW-0472">Membrane</keyword>
<feature type="transmembrane region" description="Helical" evidence="1">
    <location>
        <begin position="92"/>
        <end position="110"/>
    </location>
</feature>
<dbReference type="GO" id="GO:0003677">
    <property type="term" value="F:DNA binding"/>
    <property type="evidence" value="ECO:0007669"/>
    <property type="project" value="InterPro"/>
</dbReference>
<proteinExistence type="predicted"/>
<reference evidence="3" key="1">
    <citation type="submission" date="2019-11" db="EMBL/GenBank/DDBJ databases">
        <authorList>
            <person name="Feng L."/>
        </authorList>
    </citation>
    <scope>NUCLEOTIDE SEQUENCE</scope>
    <source>
        <strain evidence="3">PclaraLFYP37</strain>
    </source>
</reference>
<dbReference type="Gene3D" id="1.10.10.10">
    <property type="entry name" value="Winged helix-like DNA-binding domain superfamily/Winged helix DNA-binding domain"/>
    <property type="match status" value="1"/>
</dbReference>
<organism evidence="3">
    <name type="scientific">Paraprevotella clara</name>
    <dbReference type="NCBI Taxonomy" id="454154"/>
    <lineage>
        <taxon>Bacteria</taxon>
        <taxon>Pseudomonadati</taxon>
        <taxon>Bacteroidota</taxon>
        <taxon>Bacteroidia</taxon>
        <taxon>Bacteroidales</taxon>
        <taxon>Prevotellaceae</taxon>
        <taxon>Paraprevotella</taxon>
    </lineage>
</organism>
<feature type="transmembrane region" description="Helical" evidence="1">
    <location>
        <begin position="116"/>
        <end position="136"/>
    </location>
</feature>
<evidence type="ECO:0000313" key="3">
    <source>
        <dbReference type="EMBL" id="VYU20747.1"/>
    </source>
</evidence>
<keyword evidence="1" id="KW-1133">Transmembrane helix</keyword>
<evidence type="ECO:0000259" key="2">
    <source>
        <dbReference type="SMART" id="SM00421"/>
    </source>
</evidence>
<dbReference type="InterPro" id="IPR016032">
    <property type="entry name" value="Sig_transdc_resp-reg_C-effctor"/>
</dbReference>
<feature type="transmembrane region" description="Helical" evidence="1">
    <location>
        <begin position="60"/>
        <end position="80"/>
    </location>
</feature>
<accession>A0A6N3D4X3</accession>
<dbReference type="AlphaFoldDB" id="A0A6N3D4X3"/>
<dbReference type="InterPro" id="IPR036388">
    <property type="entry name" value="WH-like_DNA-bd_sf"/>
</dbReference>
<gene>
    <name evidence="3" type="ORF">PCLFYP37_02192</name>
</gene>